<organism evidence="2 3">
    <name type="scientific">Phytophthora fragariae</name>
    <dbReference type="NCBI Taxonomy" id="53985"/>
    <lineage>
        <taxon>Eukaryota</taxon>
        <taxon>Sar</taxon>
        <taxon>Stramenopiles</taxon>
        <taxon>Oomycota</taxon>
        <taxon>Peronosporomycetes</taxon>
        <taxon>Peronosporales</taxon>
        <taxon>Peronosporaceae</taxon>
        <taxon>Phytophthora</taxon>
    </lineage>
</organism>
<reference evidence="2 3" key="1">
    <citation type="submission" date="2018-09" db="EMBL/GenBank/DDBJ databases">
        <title>Genomic investigation of the strawberry pathogen Phytophthora fragariae indicates pathogenicity is determined by transcriptional variation in three key races.</title>
        <authorList>
            <person name="Adams T.M."/>
            <person name="Armitage A.D."/>
            <person name="Sobczyk M.K."/>
            <person name="Bates H.J."/>
            <person name="Dunwell J.M."/>
            <person name="Nellist C.F."/>
            <person name="Harrison R.J."/>
        </authorList>
    </citation>
    <scope>NUCLEOTIDE SEQUENCE [LARGE SCALE GENOMIC DNA]</scope>
    <source>
        <strain evidence="2 3">NOV-77</strain>
    </source>
</reference>
<feature type="region of interest" description="Disordered" evidence="1">
    <location>
        <begin position="1"/>
        <end position="27"/>
    </location>
</feature>
<evidence type="ECO:0000313" key="2">
    <source>
        <dbReference type="EMBL" id="KAE9295131.1"/>
    </source>
</evidence>
<accession>A0A6G0QN59</accession>
<dbReference type="EMBL" id="QXFY01002590">
    <property type="protein sequence ID" value="KAE9295131.1"/>
    <property type="molecule type" value="Genomic_DNA"/>
</dbReference>
<dbReference type="AlphaFoldDB" id="A0A6G0QN59"/>
<evidence type="ECO:0000313" key="3">
    <source>
        <dbReference type="Proteomes" id="UP000486351"/>
    </source>
</evidence>
<feature type="compositionally biased region" description="Polar residues" evidence="1">
    <location>
        <begin position="12"/>
        <end position="21"/>
    </location>
</feature>
<protein>
    <submittedName>
        <fullName evidence="2">Uncharacterized protein</fullName>
    </submittedName>
</protein>
<comment type="caution">
    <text evidence="2">The sequence shown here is derived from an EMBL/GenBank/DDBJ whole genome shotgun (WGS) entry which is preliminary data.</text>
</comment>
<sequence length="138" mass="13075">MRADPHHPHQSIAASPISTARPSAPPVVVETVRAPESSEGVGSLDWDRDESDVVLGFLLTGFTMSPPLPKLPLPLSVVTGAGLPAQAGPAGGAETGAAAGVPGATGFAAPGAAVGGALVVLGGAVAVGGEVAGGGCGV</sequence>
<evidence type="ECO:0000256" key="1">
    <source>
        <dbReference type="SAM" id="MobiDB-lite"/>
    </source>
</evidence>
<gene>
    <name evidence="2" type="ORF">PF008_g24352</name>
</gene>
<dbReference type="Proteomes" id="UP000486351">
    <property type="component" value="Unassembled WGS sequence"/>
</dbReference>
<name>A0A6G0QN59_9STRA</name>
<proteinExistence type="predicted"/>